<dbReference type="InterPro" id="IPR045562">
    <property type="entry name" value="RecG_dom3_C"/>
</dbReference>
<comment type="catalytic activity">
    <reaction evidence="12 15">
        <text>Couples ATP hydrolysis with the unwinding of duplex DNA by translocating in the 3'-5' direction.</text>
        <dbReference type="EC" id="5.6.2.4"/>
    </reaction>
</comment>
<dbReference type="GO" id="GO:0016787">
    <property type="term" value="F:hydrolase activity"/>
    <property type="evidence" value="ECO:0007669"/>
    <property type="project" value="UniProtKB-KW"/>
</dbReference>
<dbReference type="Gene3D" id="2.40.50.140">
    <property type="entry name" value="Nucleic acid-binding proteins"/>
    <property type="match status" value="1"/>
</dbReference>
<dbReference type="Proteomes" id="UP000051645">
    <property type="component" value="Unassembled WGS sequence"/>
</dbReference>
<dbReference type="NCBIfam" id="NF008165">
    <property type="entry name" value="PRK10917.1-3"/>
    <property type="match status" value="1"/>
</dbReference>
<dbReference type="EMBL" id="JQAZ01000001">
    <property type="protein sequence ID" value="KRN33830.1"/>
    <property type="molecule type" value="Genomic_DNA"/>
</dbReference>
<keyword evidence="10 15" id="KW-0234">DNA repair</keyword>
<dbReference type="PROSITE" id="PS51194">
    <property type="entry name" value="HELICASE_CTER"/>
    <property type="match status" value="1"/>
</dbReference>
<evidence type="ECO:0000256" key="5">
    <source>
        <dbReference type="ARBA" id="ARBA00022801"/>
    </source>
</evidence>
<dbReference type="InterPro" id="IPR033454">
    <property type="entry name" value="RecG_wedge"/>
</dbReference>
<dbReference type="PROSITE" id="PS51192">
    <property type="entry name" value="HELICASE_ATP_BIND_1"/>
    <property type="match status" value="1"/>
</dbReference>
<dbReference type="InterPro" id="IPR027417">
    <property type="entry name" value="P-loop_NTPase"/>
</dbReference>
<dbReference type="Pfam" id="PF19833">
    <property type="entry name" value="RecG_dom3_C"/>
    <property type="match status" value="1"/>
</dbReference>
<dbReference type="NCBIfam" id="NF008168">
    <property type="entry name" value="PRK10917.2-2"/>
    <property type="match status" value="1"/>
</dbReference>
<dbReference type="RefSeq" id="WP_057768417.1">
    <property type="nucleotide sequence ID" value="NZ_JQAT01000001.1"/>
</dbReference>
<evidence type="ECO:0000313" key="19">
    <source>
        <dbReference type="EMBL" id="KRN33830.1"/>
    </source>
</evidence>
<dbReference type="GO" id="GO:0003677">
    <property type="term" value="F:DNA binding"/>
    <property type="evidence" value="ECO:0007669"/>
    <property type="project" value="UniProtKB-KW"/>
</dbReference>
<dbReference type="InterPro" id="IPR011545">
    <property type="entry name" value="DEAD/DEAH_box_helicase_dom"/>
</dbReference>
<feature type="domain" description="Helicase ATP-binding" evidence="16">
    <location>
        <begin position="271"/>
        <end position="432"/>
    </location>
</feature>
<evidence type="ECO:0000256" key="7">
    <source>
        <dbReference type="ARBA" id="ARBA00022840"/>
    </source>
</evidence>
<evidence type="ECO:0000256" key="13">
    <source>
        <dbReference type="ARBA" id="ARBA00034808"/>
    </source>
</evidence>
<evidence type="ECO:0000256" key="12">
    <source>
        <dbReference type="ARBA" id="ARBA00034617"/>
    </source>
</evidence>
<dbReference type="GO" id="GO:0005524">
    <property type="term" value="F:ATP binding"/>
    <property type="evidence" value="ECO:0007669"/>
    <property type="project" value="UniProtKB-KW"/>
</dbReference>
<dbReference type="GO" id="GO:0006281">
    <property type="term" value="P:DNA repair"/>
    <property type="evidence" value="ECO:0007669"/>
    <property type="project" value="UniProtKB-UniRule"/>
</dbReference>
<evidence type="ECO:0000256" key="15">
    <source>
        <dbReference type="RuleBase" id="RU363016"/>
    </source>
</evidence>
<dbReference type="Gene3D" id="3.40.50.300">
    <property type="entry name" value="P-loop containing nucleotide triphosphate hydrolases"/>
    <property type="match status" value="2"/>
</dbReference>
<keyword evidence="8" id="KW-0238">DNA-binding</keyword>
<evidence type="ECO:0000256" key="1">
    <source>
        <dbReference type="ARBA" id="ARBA00007504"/>
    </source>
</evidence>
<keyword evidence="11" id="KW-0413">Isomerase</keyword>
<evidence type="ECO:0000313" key="20">
    <source>
        <dbReference type="Proteomes" id="UP000051645"/>
    </source>
</evidence>
<evidence type="ECO:0000259" key="16">
    <source>
        <dbReference type="PROSITE" id="PS51192"/>
    </source>
</evidence>
<dbReference type="InterPro" id="IPR047112">
    <property type="entry name" value="RecG/Mfd"/>
</dbReference>
<dbReference type="GO" id="GO:0043138">
    <property type="term" value="F:3'-5' DNA helicase activity"/>
    <property type="evidence" value="ECO:0007669"/>
    <property type="project" value="UniProtKB-EC"/>
</dbReference>
<keyword evidence="5 15" id="KW-0378">Hydrolase</keyword>
<evidence type="ECO:0000256" key="10">
    <source>
        <dbReference type="ARBA" id="ARBA00023204"/>
    </source>
</evidence>
<dbReference type="SMART" id="SM00487">
    <property type="entry name" value="DEXDc"/>
    <property type="match status" value="1"/>
</dbReference>
<evidence type="ECO:0000256" key="6">
    <source>
        <dbReference type="ARBA" id="ARBA00022806"/>
    </source>
</evidence>
<dbReference type="EC" id="5.6.2.4" evidence="13 15"/>
<keyword evidence="7 15" id="KW-0067">ATP-binding</keyword>
<evidence type="ECO:0000256" key="14">
    <source>
        <dbReference type="ARBA" id="ARBA00048988"/>
    </source>
</evidence>
<dbReference type="CDD" id="cd17992">
    <property type="entry name" value="DEXHc_RecG"/>
    <property type="match status" value="1"/>
</dbReference>
<dbReference type="SUPFAM" id="SSF52540">
    <property type="entry name" value="P-loop containing nucleoside triphosphate hydrolases"/>
    <property type="match status" value="2"/>
</dbReference>
<accession>A0A0R2FM01</accession>
<gene>
    <name evidence="18" type="ORF">IV38_GL000528</name>
    <name evidence="19" type="ORF">IV40_GL000140</name>
</gene>
<dbReference type="SMART" id="SM00490">
    <property type="entry name" value="HELICc"/>
    <property type="match status" value="1"/>
</dbReference>
<dbReference type="OrthoDB" id="9804325at2"/>
<keyword evidence="3 15" id="KW-0547">Nucleotide-binding</keyword>
<keyword evidence="6 15" id="KW-0347">Helicase</keyword>
<dbReference type="EMBL" id="JQAT01000001">
    <property type="protein sequence ID" value="KRN29641.1"/>
    <property type="molecule type" value="Genomic_DNA"/>
</dbReference>
<feature type="domain" description="Helicase C-terminal" evidence="17">
    <location>
        <begin position="451"/>
        <end position="611"/>
    </location>
</feature>
<dbReference type="InterPro" id="IPR014001">
    <property type="entry name" value="Helicase_ATP-bd"/>
</dbReference>
<comment type="function">
    <text evidence="15">Plays a critical role in recombination and DNA repair. Helps process Holliday junction intermediates to mature products by catalyzing branch migration. Has replication fork regression activity, unwinds stalled or blocked replication forks to make a HJ that can be resolved. Has a DNA unwinding activity characteristic of a DNA helicase with 3'-5' polarity.</text>
</comment>
<dbReference type="CDD" id="cd04488">
    <property type="entry name" value="RecG_wedge_OBF"/>
    <property type="match status" value="1"/>
</dbReference>
<dbReference type="GO" id="GO:0006310">
    <property type="term" value="P:DNA recombination"/>
    <property type="evidence" value="ECO:0007669"/>
    <property type="project" value="UniProtKB-UniRule"/>
</dbReference>
<protein>
    <recommendedName>
        <fullName evidence="2 15">ATP-dependent DNA helicase RecG</fullName>
        <ecNumber evidence="13 15">5.6.2.4</ecNumber>
    </recommendedName>
</protein>
<evidence type="ECO:0000313" key="18">
    <source>
        <dbReference type="EMBL" id="KRN29641.1"/>
    </source>
</evidence>
<evidence type="ECO:0000259" key="17">
    <source>
        <dbReference type="PROSITE" id="PS51194"/>
    </source>
</evidence>
<evidence type="ECO:0000256" key="11">
    <source>
        <dbReference type="ARBA" id="ARBA00023235"/>
    </source>
</evidence>
<keyword evidence="9 15" id="KW-0233">DNA recombination</keyword>
<evidence type="ECO:0000256" key="4">
    <source>
        <dbReference type="ARBA" id="ARBA00022763"/>
    </source>
</evidence>
<proteinExistence type="inferred from homology"/>
<name>A0A0R2FM01_9LACO</name>
<dbReference type="Pfam" id="PF00270">
    <property type="entry name" value="DEAD"/>
    <property type="match status" value="1"/>
</dbReference>
<comment type="caution">
    <text evidence="18">The sequence shown here is derived from an EMBL/GenBank/DDBJ whole genome shotgun (WGS) entry which is preliminary data.</text>
</comment>
<dbReference type="Proteomes" id="UP000051751">
    <property type="component" value="Unassembled WGS sequence"/>
</dbReference>
<dbReference type="PATRIC" id="fig|81857.3.peg.532"/>
<dbReference type="SUPFAM" id="SSF50249">
    <property type="entry name" value="Nucleic acid-binding proteins"/>
    <property type="match status" value="1"/>
</dbReference>
<dbReference type="Pfam" id="PF17191">
    <property type="entry name" value="RecG_wedge"/>
    <property type="match status" value="1"/>
</dbReference>
<dbReference type="InterPro" id="IPR012340">
    <property type="entry name" value="NA-bd_OB-fold"/>
</dbReference>
<organism evidence="18 21">
    <name type="scientific">Lactobacillus selangorensis</name>
    <dbReference type="NCBI Taxonomy" id="81857"/>
    <lineage>
        <taxon>Bacteria</taxon>
        <taxon>Bacillati</taxon>
        <taxon>Bacillota</taxon>
        <taxon>Bacilli</taxon>
        <taxon>Lactobacillales</taxon>
        <taxon>Lactobacillaceae</taxon>
        <taxon>Lactobacillus</taxon>
    </lineage>
</organism>
<keyword evidence="4 15" id="KW-0227">DNA damage</keyword>
<dbReference type="InterPro" id="IPR004609">
    <property type="entry name" value="ATP-dep_DNA_helicase_RecG"/>
</dbReference>
<evidence type="ECO:0000256" key="9">
    <source>
        <dbReference type="ARBA" id="ARBA00023172"/>
    </source>
</evidence>
<comment type="catalytic activity">
    <reaction evidence="14 15">
        <text>ATP + H2O = ADP + phosphate + H(+)</text>
        <dbReference type="Rhea" id="RHEA:13065"/>
        <dbReference type="ChEBI" id="CHEBI:15377"/>
        <dbReference type="ChEBI" id="CHEBI:15378"/>
        <dbReference type="ChEBI" id="CHEBI:30616"/>
        <dbReference type="ChEBI" id="CHEBI:43474"/>
        <dbReference type="ChEBI" id="CHEBI:456216"/>
        <dbReference type="EC" id="5.6.2.4"/>
    </reaction>
</comment>
<keyword evidence="20" id="KW-1185">Reference proteome</keyword>
<reference evidence="20 21" key="1">
    <citation type="journal article" date="2015" name="Genome Announc.">
        <title>Expanding the biotechnology potential of lactobacilli through comparative genomics of 213 strains and associated genera.</title>
        <authorList>
            <person name="Sun Z."/>
            <person name="Harris H.M."/>
            <person name="McCann A."/>
            <person name="Guo C."/>
            <person name="Argimon S."/>
            <person name="Zhang W."/>
            <person name="Yang X."/>
            <person name="Jeffery I.B."/>
            <person name="Cooney J.C."/>
            <person name="Kagawa T.F."/>
            <person name="Liu W."/>
            <person name="Song Y."/>
            <person name="Salvetti E."/>
            <person name="Wrobel A."/>
            <person name="Rasinkangas P."/>
            <person name="Parkhill J."/>
            <person name="Rea M.C."/>
            <person name="O'Sullivan O."/>
            <person name="Ritari J."/>
            <person name="Douillard F.P."/>
            <person name="Paul Ross R."/>
            <person name="Yang R."/>
            <person name="Briner A.E."/>
            <person name="Felis G.E."/>
            <person name="de Vos W.M."/>
            <person name="Barrangou R."/>
            <person name="Klaenhammer T.R."/>
            <person name="Caufield P.W."/>
            <person name="Cui Y."/>
            <person name="Zhang H."/>
            <person name="O'Toole P.W."/>
        </authorList>
    </citation>
    <scope>NUCLEOTIDE SEQUENCE [LARGE SCALE GENOMIC DNA]</scope>
    <source>
        <strain evidence="18 21">ATCC BAA-66</strain>
        <strain evidence="19 20">DSM 13344</strain>
    </source>
</reference>
<dbReference type="PANTHER" id="PTHR47964">
    <property type="entry name" value="ATP-DEPENDENT DNA HELICASE HOMOLOG RECG, CHLOROPLASTIC"/>
    <property type="match status" value="1"/>
</dbReference>
<dbReference type="Pfam" id="PF00271">
    <property type="entry name" value="Helicase_C"/>
    <property type="match status" value="1"/>
</dbReference>
<evidence type="ECO:0000256" key="3">
    <source>
        <dbReference type="ARBA" id="ARBA00022741"/>
    </source>
</evidence>
<dbReference type="STRING" id="81857.IV38_GL000528"/>
<dbReference type="AlphaFoldDB" id="A0A0R2FM01"/>
<sequence>MQPNLQDPVTVLSGVGPKRVTALKELGIETIADLLYYFPFRYEDLKVKELADVADQEKVTLKGVVVADPVISRFGPHRNRLNVRLLINHAVIRVTFFNQPYLKDKFTTGTEIAVYGKWDAKRKSLTGMKVLAVQNEDHPSYEPIYSVSKKIRQGTLVKLIQEAYKRYQGLLVDLVPSNVRSHYRLMNEQEMVQGMHFPKSLEEAQAARRTAIFREFFLFQLRLQTLKNSNDRPENGVALEYDNDALKKFIKTFPFELTNAQKRVVNEICRDMRRPQHMNRLLQGDVGSGKTIVAAIALFATVTAGYQAALMAPTEILAEQHYNKLAKLFAPLHVSVSLLTGSLRTQDKRQALADLRSGRTNIVIGTHALIQEDVDFKRLGLAIIDEQHRFGVNQRRILREKGQKPDILTMTATPIPRTLAITAYGEMDVSTIDEMPAGRLPIQTTWIRSNQVQNALQFVRQQLEAGQQVFVITPLIAESETLDLKTAEQIYDQMNAVFGNDFKVALLHGQMKDDEKNAIMADFAADRVQLLVATTVVEVGVDVPNANVMLIFDADRFGLAQLHQLRGRVGRGKEQAYCILIADPKNQTAIERMTIMTETTSGFTLAQKDLELRGAGDVFGDRQSGLPAFKIGDPVADINSLQVAQLEVQKLFEADPDLREQEHWPLAHYLDVQKLRQPSFD</sequence>
<evidence type="ECO:0000256" key="2">
    <source>
        <dbReference type="ARBA" id="ARBA00017846"/>
    </source>
</evidence>
<dbReference type="InterPro" id="IPR001650">
    <property type="entry name" value="Helicase_C-like"/>
</dbReference>
<comment type="similarity">
    <text evidence="1 15">Belongs to the helicase family. RecG subfamily.</text>
</comment>
<dbReference type="NCBIfam" id="TIGR00643">
    <property type="entry name" value="recG"/>
    <property type="match status" value="1"/>
</dbReference>
<evidence type="ECO:0000256" key="8">
    <source>
        <dbReference type="ARBA" id="ARBA00023125"/>
    </source>
</evidence>
<dbReference type="PANTHER" id="PTHR47964:SF1">
    <property type="entry name" value="ATP-DEPENDENT DNA HELICASE HOMOLOG RECG, CHLOROPLASTIC"/>
    <property type="match status" value="1"/>
</dbReference>
<evidence type="ECO:0000313" key="21">
    <source>
        <dbReference type="Proteomes" id="UP000051751"/>
    </source>
</evidence>